<dbReference type="InterPro" id="IPR008979">
    <property type="entry name" value="Galactose-bd-like_sf"/>
</dbReference>
<dbReference type="SUPFAM" id="SSF49899">
    <property type="entry name" value="Concanavalin A-like lectins/glucanases"/>
    <property type="match status" value="1"/>
</dbReference>
<dbReference type="SUPFAM" id="SSF49723">
    <property type="entry name" value="Lipase/lipooxygenase domain (PLAT/LH2 domain)"/>
    <property type="match status" value="1"/>
</dbReference>
<proteinExistence type="inferred from homology"/>
<dbReference type="SUPFAM" id="SSF49299">
    <property type="entry name" value="PKD domain"/>
    <property type="match status" value="2"/>
</dbReference>
<dbReference type="CDD" id="cd00146">
    <property type="entry name" value="PKD"/>
    <property type="match status" value="1"/>
</dbReference>
<dbReference type="GO" id="GO:0005886">
    <property type="term" value="C:plasma membrane"/>
    <property type="evidence" value="ECO:0007669"/>
    <property type="project" value="UniProtKB-SubCell"/>
</dbReference>
<evidence type="ECO:0000256" key="12">
    <source>
        <dbReference type="PIRSR" id="PIRSR603915-2"/>
    </source>
</evidence>
<evidence type="ECO:0000256" key="7">
    <source>
        <dbReference type="ARBA" id="ARBA00022989"/>
    </source>
</evidence>
<sequence length="3839" mass="430253">MPEAYNLEAYMLLVKVRSEARDLASILVDNRNYAPQSEGYNVVVLDPLSGRFLTSAAFDCATHQAECDKLGVFLKGLPQDVVVLLAAQGPAVVTGHVLPTKELKKVGANHTENVSAQTRHAVIGYKGQMKGVTWIKEILSDKGSAEVSSSIPIRFSYKPKDSTCCTPFNVASQKYGGSCLNQSSSWGALEICQHVIDGNISVGWNSSFKNESIDSVNSSITIGFHSIFVINKLRIRQNATTNQQIQEILLEFSDSTMEKITLTENRSDFEEFFFTSRKASWAKFTITKVNGTSGGAWIQEIELYDDKCDHKTFCDTIQLLNHSRSIHYRLQSNQLALLIEAEADVSVLLTSDSQDTDYQYKIKIGSNGSITLSSKTNECEQRIELNVTLLKDNETRPFWLDIQTDRLVFGSGEQIYLFWREAKLIKIKYAVFNTTTSPASFQICPIMGVIKRLNITVRSEARHTVGRNLPNGLAFIWVNNENYAPKNEGYNVVVFDALSGRFLTSAAFNCLTSQEECDKLGEFLKGLPPDAIVLLAIQDSAVGSHKLPTSDLIGIGAQKANRVVGQTSHAVIGYKGQRSVTWMKENYKESGGEPAVVSSSIPISFLYLPEDSTTCTPFNVASQKYGGSCLNQSSSNGASNGCEKVLDESTAIGWESSTNEGVNSFFEIGFHSTFIINKLRIMQMTTSGRRIQNILMEFSDHSVESISLKENSFDFEEFVFSFRKVDGVRFTIIDVYNGSGGVGIQEIEFYNGMCKQKTICDAIQLLSHSQSVPYRLHSTQFPLMINSRDNVSVSLTTTSRVDSHGYKIEIVANGKVILKSNDDEIKQVTKQSNVTLLKENETRLFWVEIQAERLVFGSGDKIYLFWRDAKPIKTKYAFFSTTSSTAMIQVCARIDYCYKDASHYWPLDKSTFYQQDLKGDKSLPGKIHGTWILHYVPANLSFTPLALSLSGSHSWIDLGSKKENEESCLFSPLHCQNGISVSFKANLSANGIGYILSSGGQSSGGFSIYHVDDVMHFNLSDGQRIWQVQGSYEKNAWHAFVMSWSQGDGLTAVISRESTSVLRDTAGRIFMPKQASHSSLRIGRSADVVLRDVAIWEETIAEERMSTLLGCNVPWNYLGCYEDSTILPRFVFNPGDYRVSRMTPGLCMHLCGNFIFSYAGLRDDNICLCSNSTANVTERPRDLCLSACLGAGNLKCGGGSYLSVYKSVQVQPLTLNLSADSSAVALTAFNLKIKILPSLSKNQIVESYVLFVGDGVDFLNYNETKSEATLIFSDPGNYTIKGRAIVKHTKTGHRSAVESFMITPAVSNVTDIAFICPTAYPVNFTFSCSLQFSQGTNVNATIEFEGGYYISGFVPDAMVMTAGIPVSDPGGQVTSDGLYLLPTMDVTNKGKVVAFEMDVDRGGFLEIKVYRPKCLDSKQRYCRVQRLCDSSVGCWDGNKTFSFAGTQCVKEDGAFSENKTTSQANFDYENISNCTIQTTSGHKVILVESCTQQLEVEEGDVIAVQFPSSKPGAAIKTSLSSISLFYNTSLSGGTEILRSNRHPVTASSPTELRHAPAIAILYTALSGRSVDHLYQTPGNKSVSLTLKNSYGKFNFTAQIFVQEPIKGLELSSPDTFALLEPVNITADKTIGTDLTYYWEFSDGEKSMTFSPFVTHNFTSIGEVDIFVFATNDVSLAAFRCSVDVQERIEGLKFRNNSLLPVENGTLVSIDWLLRKGSHVNFNFSITSKESGYKFNKYFDNAKTVNTILFSVYKTKFRMDSIFKKINIYQKNISHVYEKAGNYSVVLSAVNDISSLVQGYSNMIVQDEIKNFSFNDSARDVIIQNKFERVNISWSLIQGTDVEIVIDYGDGYNESWVIPNENIPYTKTTTYDYKETGKYTISFKAKNLVSEKSLNKTVYVDPYELDISCAQCRKEINRYVVNPSSKITFKGHGETKGGKSIKFNWKVKNCSADGNDCSVAMDLKGYNSTPLNWKYFVIRPDKLQGDVIYKIILFGEVDGGKKRSKEVTVRANTPPSKGNCTVTPTEGQALETLFNLTCNGFSDTDKPIYYEFLYSKSPRDLNQSLGSGPDPWQNNVILSSGDNITIYAKVSDSVGATTIVTFTSAVKVKTLPVSYADMTKKAEGLLNSTKGDMRRTTSIALTTAEVLNERSTSTQSDESEVEKKVELREKLVEYVESSVRATLNTSVSDVRQIAGTLTVITSKPEQNTNIMLEKLSDLYDNASKTIFEIAIHKRAPSEKLKEASAAVLNGAVNLIRTVNFTRGGEKLPFEDSNTTEKNTTERVIGTLDRLSQALVISMVDGEEPTTIDNEVLSMGLSLEGAEFIGKKPYKVGDSEVKIPEGSIELGDEILNQVSILSAIKLFPEGNDSGRLNDSKFVRFSLFEVNTADNSRKAEHEVKNLTTGNEISVIIPLTRTQLNRSLYWAERKLVLSQYSAYSFEIKDNISTVTFEVTTEAPVDVEIFVTIGREPNTSQHLFNFSANFLAENYLLQNKVANLSNSTLQSYSHRLLLADDVVNFTVAGRYFAKIIFKKPSNLTWLSDEIFTEKMHYNISVYRSWCMFFDEGNNSLSTEGVKVGPKTNLTHVECLASHLTTFGSDFFVPPNRLDFNEFSLLELFQSPHALIAVCTILGLYFLCLTVVIRADKNDALKAGVTPLLDNDSRDTYCYQIQVHTGFIRGAGTSAEVSIALTGALGDSEPRLLKDPKRKTFKTGAVDAFLLIVPQSLGNLKQIRVWHNNGGTFPSWNLLRIMIQDIQTDQRWWFVCDNWLAVEEGDGKIERTLIPASKKELTKFNVLFASEVRKNLTDGHIWFSVVARPPLSTFTRVQRLTCCLSILLCTMLANAMFYEVGKNETTKNAIKIMGFSFSIQSVSIGIISSLVVFPVNLVIATIFRKARPKESRYEVKTGADDTDDFDVEKDGEKKNAPASKGLPHWFVYVAYGLAFLSVTTSGTFVIMYGMQFGAEKSVEWLSSMAVSFLQDVLLTQPIKVFILATLFALLIKDPKKAEDDSYADINALAKDEEWLHTDITDLAPEIQKTMKKIISDKPPEEAKLEIARQLRLKEKQMSSTIQEISWYIIFLLVLLTISYTNRDLDTSRVTQYMRNTFERASYSGNLTYDKVHEIKHYWRWLSETFIPSIKPKVHYDSSTHYQKGYLADIPTAFLLDTCVYKRVSRDITECNDFYSIKEEDDGWYLPGWKATQTAGAQSQSLSSHRQASQLKDPWIYRSGEELKTFPYWGYKGTYSGGGYVQKFPQNQDVNKLRKIIRDLSSQNWLDRYTRAVFSEFAIYNANTNLFCVVTLLFEQLPTGSLSPYPNIVTLRLFRYVGGEKVFVITCEVVYFLFTLFFVVREVKLVLKKGRVHLKNPWSILEILVTLLSLSAVGLYFARLKLTKDALRDMKNDRADFISFHYTAFLDEWLKCVMGVIVFLSFLKVFRLLRFNRRMSMLQQVLKRSFTKLMSFMVMFALAFIAYAFLACLVFGQEMKAFGTFLRSCTSLMDTLLGKFTLKELSTANRILGPIFFYTYTLTMLFALLNIFISIINDAFAEVCSDVEKQSNDYEILDFMVHRLKEVFGRTDGHAVPPVYRERKSKLETNLDKIADDADNATHFMRNIAFEDMRVTRWFQLENCTKKKKNLMRLLMEVDWDYHEDELCDSIPVFERFLEKYSEEELERILQHYHQKRMVEDIVFDKLNATGEFDDSSDDSNSASDDSNDNNSGIVSNDEKMFDDEMPLEDEDGCRGESRITKPKLNASLYSTESRQQSGLGTKFETIGTRSPSPSIVDSETATLLAGLATVMSGKELIKALKDAQREVEDRWVGDPELATSFEKPLSCDDISSLTFDC</sequence>
<dbReference type="Proteomes" id="UP000275408">
    <property type="component" value="Unassembled WGS sequence"/>
</dbReference>
<feature type="disulfide bond" evidence="12">
    <location>
        <begin position="3164"/>
        <end position="3176"/>
    </location>
</feature>
<keyword evidence="10" id="KW-0325">Glycoprotein</keyword>
<evidence type="ECO:0000256" key="14">
    <source>
        <dbReference type="SAM" id="MobiDB-lite"/>
    </source>
</evidence>
<dbReference type="InterPro" id="IPR042060">
    <property type="entry name" value="PLAT_polycystin1"/>
</dbReference>
<dbReference type="SUPFAM" id="SSF49785">
    <property type="entry name" value="Galactose-binding domain-like"/>
    <property type="match status" value="2"/>
</dbReference>
<dbReference type="InterPro" id="IPR022409">
    <property type="entry name" value="PKD/Chitinase_dom"/>
</dbReference>
<dbReference type="FunFam" id="1.10.287.70:FF:000086">
    <property type="entry name" value="Polycystic kidney disease 2"/>
    <property type="match status" value="1"/>
</dbReference>
<evidence type="ECO:0000256" key="11">
    <source>
        <dbReference type="ARBA" id="ARBA00023273"/>
    </source>
</evidence>
<comment type="subcellular location">
    <subcellularLocation>
        <location evidence="2">Cell membrane</location>
        <topology evidence="2">Multi-pass membrane protein</topology>
    </subcellularLocation>
    <subcellularLocation>
        <location evidence="1">Cell projection</location>
        <location evidence="1">Cilium</location>
    </subcellularLocation>
</comment>
<dbReference type="InterPro" id="IPR002889">
    <property type="entry name" value="WSC_carb-bd"/>
</dbReference>
<dbReference type="InterPro" id="IPR036392">
    <property type="entry name" value="PLAT/LH2_dom_sf"/>
</dbReference>
<organism evidence="19 20">
    <name type="scientific">Pocillopora damicornis</name>
    <name type="common">Cauliflower coral</name>
    <name type="synonym">Millepora damicornis</name>
    <dbReference type="NCBI Taxonomy" id="46731"/>
    <lineage>
        <taxon>Eukaryota</taxon>
        <taxon>Metazoa</taxon>
        <taxon>Cnidaria</taxon>
        <taxon>Anthozoa</taxon>
        <taxon>Hexacorallia</taxon>
        <taxon>Scleractinia</taxon>
        <taxon>Astrocoeniina</taxon>
        <taxon>Pocilloporidae</taxon>
        <taxon>Pocillopora</taxon>
    </lineage>
</organism>
<protein>
    <recommendedName>
        <fullName evidence="21">PKD domain-containing protein</fullName>
    </recommendedName>
</protein>
<keyword evidence="9 15" id="KW-0472">Membrane</keyword>
<evidence type="ECO:0000259" key="18">
    <source>
        <dbReference type="PROSITE" id="PS51212"/>
    </source>
</evidence>
<evidence type="ECO:0000256" key="1">
    <source>
        <dbReference type="ARBA" id="ARBA00004138"/>
    </source>
</evidence>
<feature type="transmembrane region" description="Helical" evidence="15">
    <location>
        <begin position="2620"/>
        <end position="2639"/>
    </location>
</feature>
<evidence type="ECO:0000313" key="20">
    <source>
        <dbReference type="Proteomes" id="UP000275408"/>
    </source>
</evidence>
<evidence type="ECO:0000259" key="16">
    <source>
        <dbReference type="PROSITE" id="PS50093"/>
    </source>
</evidence>
<feature type="transmembrane region" description="Helical" evidence="15">
    <location>
        <begin position="3413"/>
        <end position="3434"/>
    </location>
</feature>
<evidence type="ECO:0000256" key="4">
    <source>
        <dbReference type="ARBA" id="ARBA00022475"/>
    </source>
</evidence>
<dbReference type="InterPro" id="IPR003915">
    <property type="entry name" value="PKD_2"/>
</dbReference>
<dbReference type="InterPro" id="IPR013320">
    <property type="entry name" value="ConA-like_dom_sf"/>
</dbReference>
<dbReference type="GO" id="GO:0005509">
    <property type="term" value="F:calcium ion binding"/>
    <property type="evidence" value="ECO:0007669"/>
    <property type="project" value="InterPro"/>
</dbReference>
<dbReference type="InterPro" id="IPR000203">
    <property type="entry name" value="GPS"/>
</dbReference>
<feature type="transmembrane region" description="Helical" evidence="15">
    <location>
        <begin position="2863"/>
        <end position="2889"/>
    </location>
</feature>
<dbReference type="InterPro" id="IPR002859">
    <property type="entry name" value="PKD/REJ-like"/>
</dbReference>
<dbReference type="EMBL" id="RCHS01004029">
    <property type="protein sequence ID" value="RMX38297.1"/>
    <property type="molecule type" value="Genomic_DNA"/>
</dbReference>
<dbReference type="PROSITE" id="PS50093">
    <property type="entry name" value="PKD"/>
    <property type="match status" value="1"/>
</dbReference>
<feature type="compositionally biased region" description="Acidic residues" evidence="14">
    <location>
        <begin position="3722"/>
        <end position="3733"/>
    </location>
</feature>
<dbReference type="InterPro" id="IPR039477">
    <property type="entry name" value="ILEI/PANDER_dom"/>
</dbReference>
<evidence type="ECO:0000259" key="17">
    <source>
        <dbReference type="PROSITE" id="PS50095"/>
    </source>
</evidence>
<feature type="domain" description="PLAT" evidence="17">
    <location>
        <begin position="2663"/>
        <end position="2780"/>
    </location>
</feature>
<dbReference type="Pfam" id="PF00801">
    <property type="entry name" value="PKD"/>
    <property type="match status" value="1"/>
</dbReference>
<feature type="transmembrane region" description="Helical" evidence="15">
    <location>
        <begin position="3327"/>
        <end position="3345"/>
    </location>
</feature>
<dbReference type="Gene3D" id="2.60.120.260">
    <property type="entry name" value="Galactose-binding domain-like"/>
    <property type="match status" value="2"/>
</dbReference>
<dbReference type="Pfam" id="PF01822">
    <property type="entry name" value="WSC"/>
    <property type="match status" value="1"/>
</dbReference>
<feature type="compositionally biased region" description="Low complexity" evidence="14">
    <location>
        <begin position="3700"/>
        <end position="3717"/>
    </location>
</feature>
<dbReference type="PANTHER" id="PTHR10877:SF150">
    <property type="entry name" value="REJ DOMAIN-CONTAINING PROTEIN"/>
    <property type="match status" value="1"/>
</dbReference>
<evidence type="ECO:0000256" key="8">
    <source>
        <dbReference type="ARBA" id="ARBA00023069"/>
    </source>
</evidence>
<comment type="caution">
    <text evidence="19">The sequence shown here is derived from an EMBL/GenBank/DDBJ whole genome shotgun (WGS) entry which is preliminary data.</text>
</comment>
<evidence type="ECO:0000313" key="19">
    <source>
        <dbReference type="EMBL" id="RMX38297.1"/>
    </source>
</evidence>
<feature type="transmembrane region" description="Helical" evidence="15">
    <location>
        <begin position="3515"/>
        <end position="3537"/>
    </location>
</feature>
<dbReference type="InterPro" id="IPR013122">
    <property type="entry name" value="PKD1_2_channel"/>
</dbReference>
<dbReference type="SMART" id="SM00089">
    <property type="entry name" value="PKD"/>
    <property type="match status" value="3"/>
</dbReference>
<dbReference type="PANTHER" id="PTHR10877">
    <property type="entry name" value="POLYCYSTIN FAMILY MEMBER"/>
    <property type="match status" value="1"/>
</dbReference>
<dbReference type="InterPro" id="IPR051223">
    <property type="entry name" value="Polycystin"/>
</dbReference>
<comment type="similarity">
    <text evidence="3">Belongs to the polycystin family.</text>
</comment>
<keyword evidence="11" id="KW-0966">Cell projection</keyword>
<evidence type="ECO:0000256" key="10">
    <source>
        <dbReference type="ARBA" id="ARBA00023180"/>
    </source>
</evidence>
<dbReference type="Gene3D" id="1.10.287.70">
    <property type="match status" value="1"/>
</dbReference>
<keyword evidence="20" id="KW-1185">Reference proteome</keyword>
<feature type="transmembrane region" description="Helical" evidence="15">
    <location>
        <begin position="2823"/>
        <end position="2843"/>
    </location>
</feature>
<dbReference type="SMART" id="SM00303">
    <property type="entry name" value="GPS"/>
    <property type="match status" value="1"/>
</dbReference>
<dbReference type="FunFam" id="2.60.60.20:FF:000016">
    <property type="entry name" value="Polycystin family receptor for egg jelly"/>
    <property type="match status" value="1"/>
</dbReference>
<feature type="transmembrane region" description="Helical" evidence="15">
    <location>
        <begin position="3365"/>
        <end position="3383"/>
    </location>
</feature>
<evidence type="ECO:0000256" key="5">
    <source>
        <dbReference type="ARBA" id="ARBA00022692"/>
    </source>
</evidence>
<dbReference type="PROSITE" id="PS52031">
    <property type="entry name" value="GG_LECTIN"/>
    <property type="match status" value="2"/>
</dbReference>
<dbReference type="Pfam" id="PF15711">
    <property type="entry name" value="ILEI"/>
    <property type="match status" value="2"/>
</dbReference>
<keyword evidence="6" id="KW-0732">Signal</keyword>
<dbReference type="GO" id="GO:0005262">
    <property type="term" value="F:calcium channel activity"/>
    <property type="evidence" value="ECO:0007669"/>
    <property type="project" value="TreeGrafter"/>
</dbReference>
<dbReference type="SMART" id="SM00321">
    <property type="entry name" value="WSC"/>
    <property type="match status" value="1"/>
</dbReference>
<feature type="transmembrane region" description="Helical" evidence="15">
    <location>
        <begin position="3070"/>
        <end position="3087"/>
    </location>
</feature>
<name>A0A3M6TA87_POCDA</name>
<keyword evidence="4" id="KW-1003">Cell membrane</keyword>
<dbReference type="GO" id="GO:0050982">
    <property type="term" value="P:detection of mechanical stimulus"/>
    <property type="evidence" value="ECO:0007669"/>
    <property type="project" value="TreeGrafter"/>
</dbReference>
<dbReference type="InterPro" id="IPR022041">
    <property type="entry name" value="Methyltransf_FA"/>
</dbReference>
<comment type="caution">
    <text evidence="13">Lacks conserved residue(s) required for the propagation of feature annotation.</text>
</comment>
<reference evidence="19 20" key="1">
    <citation type="journal article" date="2018" name="Sci. Rep.">
        <title>Comparative analysis of the Pocillopora damicornis genome highlights role of immune system in coral evolution.</title>
        <authorList>
            <person name="Cunning R."/>
            <person name="Bay R.A."/>
            <person name="Gillette P."/>
            <person name="Baker A.C."/>
            <person name="Traylor-Knowles N."/>
        </authorList>
    </citation>
    <scope>NUCLEOTIDE SEQUENCE [LARGE SCALE GENOMIC DNA]</scope>
    <source>
        <strain evidence="19">RSMAS</strain>
        <tissue evidence="19">Whole animal</tissue>
    </source>
</reference>
<evidence type="ECO:0000256" key="13">
    <source>
        <dbReference type="PROSITE-ProRule" id="PRU00152"/>
    </source>
</evidence>
<accession>A0A3M6TA87</accession>
<feature type="domain" description="WSC" evidence="18">
    <location>
        <begin position="1114"/>
        <end position="1208"/>
    </location>
</feature>
<evidence type="ECO:0000256" key="15">
    <source>
        <dbReference type="SAM" id="Phobius"/>
    </source>
</evidence>
<dbReference type="PROSITE" id="PS50095">
    <property type="entry name" value="PLAT"/>
    <property type="match status" value="1"/>
</dbReference>
<keyword evidence="5 15" id="KW-0812">Transmembrane</keyword>
<keyword evidence="7 15" id="KW-1133">Transmembrane helix</keyword>
<dbReference type="PROSITE" id="PS51212">
    <property type="entry name" value="WSC"/>
    <property type="match status" value="1"/>
</dbReference>
<dbReference type="InterPro" id="IPR000601">
    <property type="entry name" value="PKD_dom"/>
</dbReference>
<dbReference type="OrthoDB" id="5989177at2759"/>
<dbReference type="PRINTS" id="PR01433">
    <property type="entry name" value="POLYCYSTIN2"/>
</dbReference>
<dbReference type="InterPro" id="IPR055826">
    <property type="entry name" value="DUF7402"/>
</dbReference>
<dbReference type="InterPro" id="IPR035986">
    <property type="entry name" value="PKD_dom_sf"/>
</dbReference>
<dbReference type="Pfam" id="PF08016">
    <property type="entry name" value="PKD_channel"/>
    <property type="match status" value="1"/>
</dbReference>
<evidence type="ECO:0000256" key="2">
    <source>
        <dbReference type="ARBA" id="ARBA00004651"/>
    </source>
</evidence>
<feature type="domain" description="PKD" evidence="16">
    <location>
        <begin position="1631"/>
        <end position="1691"/>
    </location>
</feature>
<dbReference type="Pfam" id="PF12248">
    <property type="entry name" value="Methyltransf_FA"/>
    <property type="match status" value="2"/>
</dbReference>
<feature type="transmembrane region" description="Helical" evidence="15">
    <location>
        <begin position="2931"/>
        <end position="2954"/>
    </location>
</feature>
<dbReference type="Gene3D" id="2.60.60.20">
    <property type="entry name" value="PLAT/LH2 domain"/>
    <property type="match status" value="1"/>
</dbReference>
<dbReference type="SMART" id="SM00308">
    <property type="entry name" value="LH2"/>
    <property type="match status" value="1"/>
</dbReference>
<dbReference type="Pfam" id="PF01477">
    <property type="entry name" value="PLAT"/>
    <property type="match status" value="1"/>
</dbReference>
<keyword evidence="8" id="KW-0969">Cilium</keyword>
<dbReference type="CDD" id="cd01752">
    <property type="entry name" value="PLAT_polycystin"/>
    <property type="match status" value="1"/>
</dbReference>
<feature type="transmembrane region" description="Helical" evidence="15">
    <location>
        <begin position="3454"/>
        <end position="3477"/>
    </location>
</feature>
<dbReference type="InterPro" id="IPR046791">
    <property type="entry name" value="Polycystin_dom"/>
</dbReference>
<dbReference type="Pfam" id="PF02010">
    <property type="entry name" value="REJ"/>
    <property type="match status" value="1"/>
</dbReference>
<dbReference type="Pfam" id="PF20519">
    <property type="entry name" value="Polycystin_dom"/>
    <property type="match status" value="1"/>
</dbReference>
<evidence type="ECO:0000256" key="3">
    <source>
        <dbReference type="ARBA" id="ARBA00007200"/>
    </source>
</evidence>
<feature type="transmembrane region" description="Helical" evidence="15">
    <location>
        <begin position="2974"/>
        <end position="2997"/>
    </location>
</feature>
<feature type="region of interest" description="Disordered" evidence="14">
    <location>
        <begin position="3694"/>
        <end position="3740"/>
    </location>
</feature>
<dbReference type="GO" id="GO:0005929">
    <property type="term" value="C:cilium"/>
    <property type="evidence" value="ECO:0007669"/>
    <property type="project" value="UniProtKB-SubCell"/>
</dbReference>
<gene>
    <name evidence="19" type="ORF">pdam_00010918</name>
</gene>
<dbReference type="InterPro" id="IPR001024">
    <property type="entry name" value="PLAT/LH2_dom"/>
</dbReference>
<evidence type="ECO:0000256" key="9">
    <source>
        <dbReference type="ARBA" id="ARBA00023136"/>
    </source>
</evidence>
<dbReference type="Pfam" id="PF24135">
    <property type="entry name" value="DUF7402"/>
    <property type="match status" value="1"/>
</dbReference>
<evidence type="ECO:0008006" key="21">
    <source>
        <dbReference type="Google" id="ProtNLM"/>
    </source>
</evidence>
<evidence type="ECO:0000256" key="6">
    <source>
        <dbReference type="ARBA" id="ARBA00022729"/>
    </source>
</evidence>